<reference evidence="4" key="1">
    <citation type="submission" date="2021-03" db="EMBL/GenBank/DDBJ databases">
        <title>Revisited historic fungal species revealed as producer of novel bioactive compounds through whole genome sequencing and comparative genomics.</title>
        <authorList>
            <person name="Vignolle G.A."/>
            <person name="Hochenegger N."/>
            <person name="Mach R.L."/>
            <person name="Mach-Aigner A.R."/>
            <person name="Javad Rahimi M."/>
            <person name="Salim K.A."/>
            <person name="Chan C.M."/>
            <person name="Lim L.B.L."/>
            <person name="Cai F."/>
            <person name="Druzhinina I.S."/>
            <person name="U'Ren J.M."/>
            <person name="Derntl C."/>
        </authorList>
    </citation>
    <scope>NUCLEOTIDE SEQUENCE</scope>
    <source>
        <strain evidence="4">TUCIM 5799</strain>
    </source>
</reference>
<dbReference type="EMBL" id="JAFIMR010000014">
    <property type="protein sequence ID" value="KAI1870064.1"/>
    <property type="molecule type" value="Genomic_DNA"/>
</dbReference>
<proteinExistence type="inferred from homology"/>
<dbReference type="PRINTS" id="PR00081">
    <property type="entry name" value="GDHRDH"/>
</dbReference>
<dbReference type="Pfam" id="PF00106">
    <property type="entry name" value="adh_short"/>
    <property type="match status" value="1"/>
</dbReference>
<evidence type="ECO:0000256" key="3">
    <source>
        <dbReference type="ARBA" id="ARBA00023002"/>
    </source>
</evidence>
<organism evidence="4 5">
    <name type="scientific">Neoarthrinium moseri</name>
    <dbReference type="NCBI Taxonomy" id="1658444"/>
    <lineage>
        <taxon>Eukaryota</taxon>
        <taxon>Fungi</taxon>
        <taxon>Dikarya</taxon>
        <taxon>Ascomycota</taxon>
        <taxon>Pezizomycotina</taxon>
        <taxon>Sordariomycetes</taxon>
        <taxon>Xylariomycetidae</taxon>
        <taxon>Amphisphaeriales</taxon>
        <taxon>Apiosporaceae</taxon>
        <taxon>Neoarthrinium</taxon>
    </lineage>
</organism>
<comment type="caution">
    <text evidence="4">The sequence shown here is derived from an EMBL/GenBank/DDBJ whole genome shotgun (WGS) entry which is preliminary data.</text>
</comment>
<dbReference type="PANTHER" id="PTHR43618">
    <property type="entry name" value="7-ALPHA-HYDROXYSTEROID DEHYDROGENASE"/>
    <property type="match status" value="1"/>
</dbReference>
<gene>
    <name evidence="4" type="ORF">JX265_006234</name>
</gene>
<dbReference type="InterPro" id="IPR002347">
    <property type="entry name" value="SDR_fam"/>
</dbReference>
<evidence type="ECO:0000256" key="2">
    <source>
        <dbReference type="ARBA" id="ARBA00022857"/>
    </source>
</evidence>
<dbReference type="Gene3D" id="3.40.50.720">
    <property type="entry name" value="NAD(P)-binding Rossmann-like Domain"/>
    <property type="match status" value="1"/>
</dbReference>
<dbReference type="SUPFAM" id="SSF51735">
    <property type="entry name" value="NAD(P)-binding Rossmann-fold domains"/>
    <property type="match status" value="1"/>
</dbReference>
<keyword evidence="3" id="KW-0560">Oxidoreductase</keyword>
<evidence type="ECO:0000256" key="1">
    <source>
        <dbReference type="ARBA" id="ARBA00006484"/>
    </source>
</evidence>
<dbReference type="CDD" id="cd05233">
    <property type="entry name" value="SDR_c"/>
    <property type="match status" value="1"/>
</dbReference>
<protein>
    <submittedName>
        <fullName evidence="4">Uncharacterized protein</fullName>
    </submittedName>
</protein>
<evidence type="ECO:0000313" key="4">
    <source>
        <dbReference type="EMBL" id="KAI1870064.1"/>
    </source>
</evidence>
<dbReference type="Proteomes" id="UP000829685">
    <property type="component" value="Unassembled WGS sequence"/>
</dbReference>
<keyword evidence="5" id="KW-1185">Reference proteome</keyword>
<accession>A0A9P9WMF7</accession>
<dbReference type="GO" id="GO:0016491">
    <property type="term" value="F:oxidoreductase activity"/>
    <property type="evidence" value="ECO:0007669"/>
    <property type="project" value="UniProtKB-KW"/>
</dbReference>
<name>A0A9P9WMF7_9PEZI</name>
<dbReference type="AlphaFoldDB" id="A0A9P9WMF7"/>
<sequence length="299" mass="32203">MGGSDFTTSFHKKPYGAISPLRAELSQTGRVVLITGGNAGIGYAAARAFGQAGALKVIITGRRADVTKAAAEALGNDVASQSAGTTEFIAVTCDIASSSDVERLWTDLKAKGVIVDVLMLNAAGVSEIKGILARGTDGIWDDYSINVRSQLQMTERFYKQDDGGNGSWKSLVMVSTLGIHDWEAAAQRPGYGLTKNAGTLAMQLIAAETRPERMQVVSFNPGPVFTENAKVAGYTEEDFAWNDPNLPGQFAVWAASSEARFLHGRFVWTEWDVDELKHGKIRSRIDEDPAYLRIGVIGL</sequence>
<dbReference type="PANTHER" id="PTHR43618:SF8">
    <property type="entry name" value="7ALPHA-HYDROXYSTEROID DEHYDROGENASE"/>
    <property type="match status" value="1"/>
</dbReference>
<keyword evidence="2" id="KW-0521">NADP</keyword>
<evidence type="ECO:0000313" key="5">
    <source>
        <dbReference type="Proteomes" id="UP000829685"/>
    </source>
</evidence>
<dbReference type="InterPro" id="IPR036291">
    <property type="entry name" value="NAD(P)-bd_dom_sf"/>
</dbReference>
<comment type="similarity">
    <text evidence="1">Belongs to the short-chain dehydrogenases/reductases (SDR) family.</text>
</comment>
<dbReference type="InterPro" id="IPR052178">
    <property type="entry name" value="Sec_Metab_Biosynth_SDR"/>
</dbReference>